<organism evidence="3 4">
    <name type="scientific">Flammeovirga pacifica</name>
    <dbReference type="NCBI Taxonomy" id="915059"/>
    <lineage>
        <taxon>Bacteria</taxon>
        <taxon>Pseudomonadati</taxon>
        <taxon>Bacteroidota</taxon>
        <taxon>Cytophagia</taxon>
        <taxon>Cytophagales</taxon>
        <taxon>Flammeovirgaceae</taxon>
        <taxon>Flammeovirga</taxon>
    </lineage>
</organism>
<dbReference type="AlphaFoldDB" id="A0A1S1YSV6"/>
<proteinExistence type="predicted"/>
<feature type="signal peptide" evidence="1">
    <location>
        <begin position="1"/>
        <end position="20"/>
    </location>
</feature>
<evidence type="ECO:0000313" key="3">
    <source>
        <dbReference type="EMBL" id="OHX63885.1"/>
    </source>
</evidence>
<dbReference type="OrthoDB" id="9771112at2"/>
<dbReference type="STRING" id="915059.NH26_19935"/>
<name>A0A1S1YSV6_FLAPC</name>
<dbReference type="SUPFAM" id="SSF48452">
    <property type="entry name" value="TPR-like"/>
    <property type="match status" value="1"/>
</dbReference>
<feature type="domain" description="CHAT" evidence="2">
    <location>
        <begin position="662"/>
        <end position="997"/>
    </location>
</feature>
<dbReference type="Gene3D" id="1.25.40.10">
    <property type="entry name" value="Tetratricopeptide repeat domain"/>
    <property type="match status" value="1"/>
</dbReference>
<dbReference type="PANTHER" id="PTHR10098:SF108">
    <property type="entry name" value="TETRATRICOPEPTIDE REPEAT PROTEIN 28"/>
    <property type="match status" value="1"/>
</dbReference>
<dbReference type="RefSeq" id="WP_044217772.1">
    <property type="nucleotide sequence ID" value="NZ_JRYR02000002.1"/>
</dbReference>
<dbReference type="Proteomes" id="UP000179797">
    <property type="component" value="Unassembled WGS sequence"/>
</dbReference>
<dbReference type="InterPro" id="IPR011990">
    <property type="entry name" value="TPR-like_helical_dom_sf"/>
</dbReference>
<dbReference type="PANTHER" id="PTHR10098">
    <property type="entry name" value="RAPSYN-RELATED"/>
    <property type="match status" value="1"/>
</dbReference>
<keyword evidence="4" id="KW-1185">Reference proteome</keyword>
<dbReference type="EMBL" id="JRYR02000002">
    <property type="protein sequence ID" value="OHX63885.1"/>
    <property type="molecule type" value="Genomic_DNA"/>
</dbReference>
<comment type="caution">
    <text evidence="3">The sequence shown here is derived from an EMBL/GenBank/DDBJ whole genome shotgun (WGS) entry which is preliminary data.</text>
</comment>
<dbReference type="Pfam" id="PF12770">
    <property type="entry name" value="CHAT"/>
    <property type="match status" value="1"/>
</dbReference>
<accession>A0A1S1YSV6</accession>
<gene>
    <name evidence="3" type="ORF">NH26_19935</name>
</gene>
<reference evidence="3 4" key="1">
    <citation type="journal article" date="2012" name="Int. J. Syst. Evol. Microbiol.">
        <title>Flammeovirga pacifica sp. nov., isolated from deep-sea sediment.</title>
        <authorList>
            <person name="Xu H."/>
            <person name="Fu Y."/>
            <person name="Yang N."/>
            <person name="Ding Z."/>
            <person name="Lai Q."/>
            <person name="Zeng R."/>
        </authorList>
    </citation>
    <scope>NUCLEOTIDE SEQUENCE [LARGE SCALE GENOMIC DNA]</scope>
    <source>
        <strain evidence="4">DSM 24597 / LMG 26175 / WPAGA1</strain>
    </source>
</reference>
<evidence type="ECO:0000259" key="2">
    <source>
        <dbReference type="Pfam" id="PF12770"/>
    </source>
</evidence>
<feature type="chain" id="PRO_5010323979" description="CHAT domain-containing protein" evidence="1">
    <location>
        <begin position="21"/>
        <end position="998"/>
    </location>
</feature>
<dbReference type="InterPro" id="IPR024983">
    <property type="entry name" value="CHAT_dom"/>
</dbReference>
<sequence>MKTKLSLLLCILFQFTNIFAQEDVSKSKVLRAHLPEMMVEREKVENLRVEYNQSNQKHWKASWSKELLSDISNKNYFQKSIIAEELSMFIRFKEEKDTDQFFIQYLEEVQEFLFHLKMDKKESFKELEEIFKMIQCYHLIQTQANANRNPLQKIADQFFYRTPYLERLDYLYVNANAEDKENFEDFYNDVQMFWRNAKNNSNNFARIIQEHLAAGTLDYNTVLMLVGKMYTTNQYYLATKLLRESIAKMEKKQETTTYHYNAFLLNLSSLYMLQGDYENMLEVQLKQQKLGFLTDNSTLIFTYNLLEQYEDALLSANQYLANTSEESPMFLSVLNVKVSVLLSLEKYDDALQTSKEVLELSKKLNQEVSAGTYFTLSTVYQRKNEGEKALKYALKAYETTLEGYKLFAEISDNDVSSLLYVRLLRFYYYTHYLRCLIEEDQLNKINFDTLLEEYDLFSYLIQNCMLNPSKLDKKHVIKMSEESGDILYLLAEKSSWKEAKKLAYNYTLLSKEIGLSSIIAIRKYAADSKNKDLKNLFEQWMKVRKEIIFQEDGVDIDSLKDISYGLHKELAIKTRKEVFTTLKAVDVDFQQVQQVLKPNQIAVEYINYSPNKYAALVLKSDMKTPVFIPLCNEEEIAQLLPPEDRQKEQWLIDYIYNRNSPQISALIIDPLRPYLTDVKTIYYSPAGILHGLSLEALISEGKEKRFGEEFRLKRVSKTSLITQKTKLSPRKASIFGGMNFDENALSPITSENGERGLELKGKKAENSAANSIPVQRVGGIFTYLSGTLKEANLIDNELSSENIEVQKFIGNQATEDQFKAYCKQPTDILHIASHAYFTPYIPKEKIAEGSYKGTANICTDPDPMNRAGIVFSGANYFWETGETYKDKENGILMASELSNYDLRATKLAIISACQSGIGQSTKSEGVFGFQRAIKLAGIENQIISLWIVDDAATQKFMTYFYRYYLELSDISEAVTKAKNELKKEYDHPYYWAAFVHIQ</sequence>
<protein>
    <recommendedName>
        <fullName evidence="2">CHAT domain-containing protein</fullName>
    </recommendedName>
</protein>
<evidence type="ECO:0000313" key="4">
    <source>
        <dbReference type="Proteomes" id="UP000179797"/>
    </source>
</evidence>
<evidence type="ECO:0000256" key="1">
    <source>
        <dbReference type="SAM" id="SignalP"/>
    </source>
</evidence>
<keyword evidence="1" id="KW-0732">Signal</keyword>